<dbReference type="SUPFAM" id="SSF57783">
    <property type="entry name" value="Zinc beta-ribbon"/>
    <property type="match status" value="1"/>
</dbReference>
<dbReference type="CDD" id="cd13749">
    <property type="entry name" value="Zn-ribbon_TFIIS"/>
    <property type="match status" value="1"/>
</dbReference>
<keyword evidence="3" id="KW-0862">Zinc</keyword>
<dbReference type="PROSITE" id="PS51133">
    <property type="entry name" value="ZF_TFIIS_2"/>
    <property type="match status" value="1"/>
</dbReference>
<evidence type="ECO:0000256" key="1">
    <source>
        <dbReference type="ARBA" id="ARBA00022723"/>
    </source>
</evidence>
<evidence type="ECO:0000256" key="2">
    <source>
        <dbReference type="ARBA" id="ARBA00022771"/>
    </source>
</evidence>
<dbReference type="PROSITE" id="PS00466">
    <property type="entry name" value="ZF_TFIIS_1"/>
    <property type="match status" value="1"/>
</dbReference>
<dbReference type="Pfam" id="PF01096">
    <property type="entry name" value="Zn_ribbon_TFIIS"/>
    <property type="match status" value="1"/>
</dbReference>
<dbReference type="SMART" id="SM00440">
    <property type="entry name" value="ZnF_C2C2"/>
    <property type="match status" value="1"/>
</dbReference>
<evidence type="ECO:0000313" key="5">
    <source>
        <dbReference type="EMBL" id="QHU14442.1"/>
    </source>
</evidence>
<keyword evidence="2" id="KW-0863">Zinc-finger</keyword>
<reference evidence="5" key="1">
    <citation type="journal article" date="2020" name="Nature">
        <title>Giant virus diversity and host interactions through global metagenomics.</title>
        <authorList>
            <person name="Schulz F."/>
            <person name="Roux S."/>
            <person name="Paez-Espino D."/>
            <person name="Jungbluth S."/>
            <person name="Walsh D.A."/>
            <person name="Denef V.J."/>
            <person name="McMahon K.D."/>
            <person name="Konstantinidis K.T."/>
            <person name="Eloe-Fadrosh E.A."/>
            <person name="Kyrpides N.C."/>
            <person name="Woyke T."/>
        </authorList>
    </citation>
    <scope>NUCLEOTIDE SEQUENCE</scope>
    <source>
        <strain evidence="5">GVMAG-S-1102113-118</strain>
    </source>
</reference>
<accession>A0A6C0K8R9</accession>
<dbReference type="GO" id="GO:0008270">
    <property type="term" value="F:zinc ion binding"/>
    <property type="evidence" value="ECO:0007669"/>
    <property type="project" value="UniProtKB-KW"/>
</dbReference>
<dbReference type="Gene3D" id="2.20.25.10">
    <property type="match status" value="1"/>
</dbReference>
<sequence length="420" mass="48789">MEPIRVLTGKAAHYARLHAKAEVVEAKLRAKLGVIATKYNTLMPCENNFSQSDAYHRHILLEDYDKAIMLMSRHNGVRKARDREWPTEPEAKAREMYSFICEYRQKLSLKWTKEFDLKGQLFTAPVTSPVHTLDTIPDRPGILQWGDHIRPGTPGTLSPEITGHEFLMRGSITQVLLNLLTHQAMKHDECTKFDQAQLTEWKRDIDAIKDKASVIEQCLSAIREWERPRNAYAQAMRDERYSDALEIRRQISHMRLLGIFNYINLDDATDIEKWARNAERGIYNRAIEQAKAIGVPRNWESKHFRRLQERTHMKVVSSLVLGPNRSSVISRLETCVIKPQDLAFMTPAELDPEAAEAQRKFQEWKSRASKVNLDDYSDGMYACPRCKCRKTDYTERQTRSADEPMTVFLFCLGCNKRWRM</sequence>
<feature type="domain" description="TFIIS-type" evidence="4">
    <location>
        <begin position="379"/>
        <end position="419"/>
    </location>
</feature>
<dbReference type="InterPro" id="IPR001222">
    <property type="entry name" value="Znf_TFIIS"/>
</dbReference>
<dbReference type="GO" id="GO:0006351">
    <property type="term" value="P:DNA-templated transcription"/>
    <property type="evidence" value="ECO:0007669"/>
    <property type="project" value="InterPro"/>
</dbReference>
<organism evidence="5">
    <name type="scientific">viral metagenome</name>
    <dbReference type="NCBI Taxonomy" id="1070528"/>
    <lineage>
        <taxon>unclassified sequences</taxon>
        <taxon>metagenomes</taxon>
        <taxon>organismal metagenomes</taxon>
    </lineage>
</organism>
<dbReference type="GO" id="GO:0003676">
    <property type="term" value="F:nucleic acid binding"/>
    <property type="evidence" value="ECO:0007669"/>
    <property type="project" value="InterPro"/>
</dbReference>
<evidence type="ECO:0000256" key="3">
    <source>
        <dbReference type="ARBA" id="ARBA00022833"/>
    </source>
</evidence>
<proteinExistence type="predicted"/>
<dbReference type="AlphaFoldDB" id="A0A6C0K8R9"/>
<dbReference type="EMBL" id="MN740840">
    <property type="protein sequence ID" value="QHU14442.1"/>
    <property type="molecule type" value="Genomic_DNA"/>
</dbReference>
<evidence type="ECO:0000259" key="4">
    <source>
        <dbReference type="PROSITE" id="PS51133"/>
    </source>
</evidence>
<name>A0A6C0K8R9_9ZZZZ</name>
<protein>
    <recommendedName>
        <fullName evidence="4">TFIIS-type domain-containing protein</fullName>
    </recommendedName>
</protein>
<keyword evidence="1" id="KW-0479">Metal-binding</keyword>